<evidence type="ECO:0000313" key="2">
    <source>
        <dbReference type="Proteomes" id="UP000247810"/>
    </source>
</evidence>
<sequence>MWDEDRDDTLECWSHVLQPETIKITTGVVQSLPVRNKVRCLSGIMAARMNPWLALLVFHTPNTEDLGLVVGEEGLSFLDPLFPLFQPEPPGVLALLFLSKLKALYIKDQGPCLGPMENLNYLLQLPQLETFSMAYCSGDFSNCPSFDIASKTLGVTWLSLYQANLDRERLTKLVSACKCLKEFVCRTEEDNDYSEDCCQFEASDLLKILDSQKDSLEAIHIQLGLSDPSFLPWDECPQYGSFKKFTRLRHLEADQGLVQNVTAARVS</sequence>
<protein>
    <submittedName>
        <fullName evidence="1">Uncharacterized protein</fullName>
    </submittedName>
</protein>
<gene>
    <name evidence="1" type="ORF">BO71DRAFT_430825</name>
</gene>
<dbReference type="STRING" id="1448320.A0A319D8G4"/>
<organism evidence="1 2">
    <name type="scientific">Aspergillus ellipticus CBS 707.79</name>
    <dbReference type="NCBI Taxonomy" id="1448320"/>
    <lineage>
        <taxon>Eukaryota</taxon>
        <taxon>Fungi</taxon>
        <taxon>Dikarya</taxon>
        <taxon>Ascomycota</taxon>
        <taxon>Pezizomycotina</taxon>
        <taxon>Eurotiomycetes</taxon>
        <taxon>Eurotiomycetidae</taxon>
        <taxon>Eurotiales</taxon>
        <taxon>Aspergillaceae</taxon>
        <taxon>Aspergillus</taxon>
        <taxon>Aspergillus subgen. Circumdati</taxon>
    </lineage>
</organism>
<evidence type="ECO:0000313" key="1">
    <source>
        <dbReference type="EMBL" id="PYH93579.1"/>
    </source>
</evidence>
<dbReference type="EMBL" id="KZ825890">
    <property type="protein sequence ID" value="PYH93579.1"/>
    <property type="molecule type" value="Genomic_DNA"/>
</dbReference>
<reference evidence="1 2" key="1">
    <citation type="submission" date="2018-02" db="EMBL/GenBank/DDBJ databases">
        <title>The genomes of Aspergillus section Nigri reveals drivers in fungal speciation.</title>
        <authorList>
            <consortium name="DOE Joint Genome Institute"/>
            <person name="Vesth T.C."/>
            <person name="Nybo J."/>
            <person name="Theobald S."/>
            <person name="Brandl J."/>
            <person name="Frisvad J.C."/>
            <person name="Nielsen K.F."/>
            <person name="Lyhne E.K."/>
            <person name="Kogle M.E."/>
            <person name="Kuo A."/>
            <person name="Riley R."/>
            <person name="Clum A."/>
            <person name="Nolan M."/>
            <person name="Lipzen A."/>
            <person name="Salamov A."/>
            <person name="Henrissat B."/>
            <person name="Wiebenga A."/>
            <person name="De vries R.P."/>
            <person name="Grigoriev I.V."/>
            <person name="Mortensen U.H."/>
            <person name="Andersen M.R."/>
            <person name="Baker S.E."/>
        </authorList>
    </citation>
    <scope>NUCLEOTIDE SEQUENCE [LARGE SCALE GENOMIC DNA]</scope>
    <source>
        <strain evidence="1 2">CBS 707.79</strain>
    </source>
</reference>
<keyword evidence="2" id="KW-1185">Reference proteome</keyword>
<name>A0A319D8G4_9EURO</name>
<dbReference type="OrthoDB" id="2520703at2759"/>
<dbReference type="AlphaFoldDB" id="A0A319D8G4"/>
<accession>A0A319D8G4</accession>
<proteinExistence type="predicted"/>
<dbReference type="Proteomes" id="UP000247810">
    <property type="component" value="Unassembled WGS sequence"/>
</dbReference>
<dbReference type="VEuPathDB" id="FungiDB:BO71DRAFT_430825"/>